<feature type="signal peptide" evidence="1">
    <location>
        <begin position="1"/>
        <end position="18"/>
    </location>
</feature>
<evidence type="ECO:0000256" key="1">
    <source>
        <dbReference type="SAM" id="SignalP"/>
    </source>
</evidence>
<accession>A0AAW1Z0D6</accession>
<organism evidence="2 3">
    <name type="scientific">Culter alburnus</name>
    <name type="common">Topmouth culter</name>
    <dbReference type="NCBI Taxonomy" id="194366"/>
    <lineage>
        <taxon>Eukaryota</taxon>
        <taxon>Metazoa</taxon>
        <taxon>Chordata</taxon>
        <taxon>Craniata</taxon>
        <taxon>Vertebrata</taxon>
        <taxon>Euteleostomi</taxon>
        <taxon>Actinopterygii</taxon>
        <taxon>Neopterygii</taxon>
        <taxon>Teleostei</taxon>
        <taxon>Ostariophysi</taxon>
        <taxon>Cypriniformes</taxon>
        <taxon>Xenocyprididae</taxon>
        <taxon>Xenocypridinae</taxon>
        <taxon>Culter</taxon>
    </lineage>
</organism>
<evidence type="ECO:0000313" key="3">
    <source>
        <dbReference type="Proteomes" id="UP001479290"/>
    </source>
</evidence>
<keyword evidence="3" id="KW-1185">Reference proteome</keyword>
<comment type="caution">
    <text evidence="2">The sequence shown here is derived from an EMBL/GenBank/DDBJ whole genome shotgun (WGS) entry which is preliminary data.</text>
</comment>
<dbReference type="Proteomes" id="UP001479290">
    <property type="component" value="Unassembled WGS sequence"/>
</dbReference>
<dbReference type="AlphaFoldDB" id="A0AAW1Z0D6"/>
<gene>
    <name evidence="2" type="ORF">ABG768_014753</name>
</gene>
<proteinExistence type="predicted"/>
<reference evidence="2 3" key="1">
    <citation type="submission" date="2024-05" db="EMBL/GenBank/DDBJ databases">
        <title>A high-quality chromosomal-level genome assembly of Topmouth culter (Culter alburnus).</title>
        <authorList>
            <person name="Zhao H."/>
        </authorList>
    </citation>
    <scope>NUCLEOTIDE SEQUENCE [LARGE SCALE GENOMIC DNA]</scope>
    <source>
        <strain evidence="2">CATC2023</strain>
        <tissue evidence="2">Muscle</tissue>
    </source>
</reference>
<keyword evidence="1" id="KW-0732">Signal</keyword>
<protein>
    <submittedName>
        <fullName evidence="2">Uncharacterized protein</fullName>
    </submittedName>
</protein>
<dbReference type="EMBL" id="JAWDJR010000021">
    <property type="protein sequence ID" value="KAK9954831.1"/>
    <property type="molecule type" value="Genomic_DNA"/>
</dbReference>
<evidence type="ECO:0000313" key="2">
    <source>
        <dbReference type="EMBL" id="KAK9954831.1"/>
    </source>
</evidence>
<feature type="chain" id="PRO_5043508940" evidence="1">
    <location>
        <begin position="19"/>
        <end position="257"/>
    </location>
</feature>
<name>A0AAW1Z0D6_CULAL</name>
<sequence length="257" mass="29408">MVWLRWGTLLSAVLCLFAQENSWECLDKGEVVSEMSKDAELPSVCVLSCTALTYRQIIDRQQKLTVRFRDSQPGESDDFCWFINSRCSTWDEAFVLLSISESVPAEERIELQTNSPIHPNPVQPHDSPSVLPDDCGLRFDVTPHLKHLQQHTLCVTLKGIMGNSLMCPPFLIIVKKKTEKLHHLDLMQAMRRPEMLCRCQKHPPMARGKGRSETFPLSPSFSFHLLRCEVLLAHSTSLQHTHTHTHTHTHMDTHSCY</sequence>